<feature type="transmembrane region" description="Helical" evidence="8">
    <location>
        <begin position="288"/>
        <end position="307"/>
    </location>
</feature>
<keyword evidence="4 8" id="KW-0812">Transmembrane</keyword>
<evidence type="ECO:0000256" key="1">
    <source>
        <dbReference type="ARBA" id="ARBA00004141"/>
    </source>
</evidence>
<dbReference type="PROSITE" id="PS00217">
    <property type="entry name" value="SUGAR_TRANSPORT_2"/>
    <property type="match status" value="1"/>
</dbReference>
<dbReference type="PROSITE" id="PS50850">
    <property type="entry name" value="MFS"/>
    <property type="match status" value="1"/>
</dbReference>
<dbReference type="Gene3D" id="1.20.1250.20">
    <property type="entry name" value="MFS general substrate transporter like domains"/>
    <property type="match status" value="1"/>
</dbReference>
<dbReference type="InterPro" id="IPR036259">
    <property type="entry name" value="MFS_trans_sf"/>
</dbReference>
<dbReference type="GO" id="GO:0015798">
    <property type="term" value="P:myo-inositol transport"/>
    <property type="evidence" value="ECO:0007669"/>
    <property type="project" value="UniProtKB-ARBA"/>
</dbReference>
<evidence type="ECO:0000256" key="7">
    <source>
        <dbReference type="SAM" id="MobiDB-lite"/>
    </source>
</evidence>
<feature type="transmembrane region" description="Helical" evidence="8">
    <location>
        <begin position="71"/>
        <end position="95"/>
    </location>
</feature>
<keyword evidence="3" id="KW-0813">Transport</keyword>
<evidence type="ECO:0000313" key="11">
    <source>
        <dbReference type="Proteomes" id="UP000288725"/>
    </source>
</evidence>
<feature type="domain" description="Major facilitator superfamily (MFS) profile" evidence="9">
    <location>
        <begin position="250"/>
        <end position="685"/>
    </location>
</feature>
<evidence type="ECO:0000259" key="9">
    <source>
        <dbReference type="PROSITE" id="PS50850"/>
    </source>
</evidence>
<accession>A0A444RRD2</accession>
<feature type="transmembrane region" description="Helical" evidence="8">
    <location>
        <begin position="245"/>
        <end position="263"/>
    </location>
</feature>
<dbReference type="AlphaFoldDB" id="A0A444RRD2"/>
<feature type="transmembrane region" description="Helical" evidence="8">
    <location>
        <begin position="598"/>
        <end position="618"/>
    </location>
</feature>
<dbReference type="NCBIfam" id="TIGR00879">
    <property type="entry name" value="SP"/>
    <property type="match status" value="1"/>
</dbReference>
<dbReference type="GO" id="GO:0016020">
    <property type="term" value="C:membrane"/>
    <property type="evidence" value="ECO:0007669"/>
    <property type="project" value="UniProtKB-SubCell"/>
</dbReference>
<dbReference type="GO" id="GO:0022857">
    <property type="term" value="F:transmembrane transporter activity"/>
    <property type="evidence" value="ECO:0007669"/>
    <property type="project" value="InterPro"/>
</dbReference>
<keyword evidence="5 8" id="KW-1133">Transmembrane helix</keyword>
<feature type="transmembrane region" description="Helical" evidence="8">
    <location>
        <begin position="503"/>
        <end position="522"/>
    </location>
</feature>
<comment type="subcellular location">
    <subcellularLocation>
        <location evidence="1">Membrane</location>
        <topology evidence="1">Multi-pass membrane protein</topology>
    </subcellularLocation>
</comment>
<feature type="transmembrane region" description="Helical" evidence="8">
    <location>
        <begin position="385"/>
        <end position="406"/>
    </location>
</feature>
<name>A0A444RRD2_VERDA</name>
<dbReference type="InterPro" id="IPR020846">
    <property type="entry name" value="MFS_dom"/>
</dbReference>
<dbReference type="Proteomes" id="UP000288725">
    <property type="component" value="Chromosome 1"/>
</dbReference>
<feature type="transmembrane region" description="Helical" evidence="8">
    <location>
        <begin position="663"/>
        <end position="681"/>
    </location>
</feature>
<dbReference type="InterPro" id="IPR005829">
    <property type="entry name" value="Sugar_transporter_CS"/>
</dbReference>
<feature type="transmembrane region" description="Helical" evidence="8">
    <location>
        <begin position="319"/>
        <end position="338"/>
    </location>
</feature>
<dbReference type="SUPFAM" id="SSF103473">
    <property type="entry name" value="MFS general substrate transporter"/>
    <property type="match status" value="1"/>
</dbReference>
<feature type="transmembrane region" description="Helical" evidence="8">
    <location>
        <begin position="534"/>
        <end position="557"/>
    </location>
</feature>
<gene>
    <name evidence="10" type="ORF">VDGE_01215</name>
</gene>
<evidence type="ECO:0000256" key="2">
    <source>
        <dbReference type="ARBA" id="ARBA00010992"/>
    </source>
</evidence>
<dbReference type="PANTHER" id="PTHR48020">
    <property type="entry name" value="PROTON MYO-INOSITOL COTRANSPORTER"/>
    <property type="match status" value="1"/>
</dbReference>
<dbReference type="GO" id="GO:0015791">
    <property type="term" value="P:polyol transmembrane transport"/>
    <property type="evidence" value="ECO:0007669"/>
    <property type="project" value="UniProtKB-ARBA"/>
</dbReference>
<proteinExistence type="inferred from homology"/>
<dbReference type="Pfam" id="PF00083">
    <property type="entry name" value="Sugar_tr"/>
    <property type="match status" value="1"/>
</dbReference>
<reference evidence="10 11" key="1">
    <citation type="submission" date="2018-12" db="EMBL/GenBank/DDBJ databases">
        <title>Genome of Verticillium dahliae isolate Getta Getta.</title>
        <authorList>
            <person name="Gardiner D.M."/>
        </authorList>
    </citation>
    <scope>NUCLEOTIDE SEQUENCE [LARGE SCALE GENOMIC DNA]</scope>
    <source>
        <strain evidence="10 11">Getta Getta</strain>
    </source>
</reference>
<feature type="transmembrane region" description="Helical" evidence="8">
    <location>
        <begin position="630"/>
        <end position="651"/>
    </location>
</feature>
<feature type="compositionally biased region" description="Low complexity" evidence="7">
    <location>
        <begin position="133"/>
        <end position="142"/>
    </location>
</feature>
<evidence type="ECO:0000256" key="5">
    <source>
        <dbReference type="ARBA" id="ARBA00022989"/>
    </source>
</evidence>
<feature type="transmembrane region" description="Helical" evidence="8">
    <location>
        <begin position="564"/>
        <end position="586"/>
    </location>
</feature>
<protein>
    <recommendedName>
        <fullName evidence="9">Major facilitator superfamily (MFS) profile domain-containing protein</fullName>
    </recommendedName>
</protein>
<keyword evidence="6 8" id="KW-0472">Membrane</keyword>
<dbReference type="InterPro" id="IPR050814">
    <property type="entry name" value="Myo-inositol_Transporter"/>
</dbReference>
<evidence type="ECO:0000256" key="6">
    <source>
        <dbReference type="ARBA" id="ARBA00023136"/>
    </source>
</evidence>
<dbReference type="InterPro" id="IPR003663">
    <property type="entry name" value="Sugar/inositol_transpt"/>
</dbReference>
<comment type="caution">
    <text evidence="10">The sequence shown here is derived from an EMBL/GenBank/DDBJ whole genome shotgun (WGS) entry which is preliminary data.</text>
</comment>
<evidence type="ECO:0000256" key="4">
    <source>
        <dbReference type="ARBA" id="ARBA00022692"/>
    </source>
</evidence>
<dbReference type="PRINTS" id="PR00171">
    <property type="entry name" value="SUGRTRNSPORT"/>
</dbReference>
<evidence type="ECO:0000313" key="10">
    <source>
        <dbReference type="EMBL" id="RXG43615.1"/>
    </source>
</evidence>
<organism evidence="10 11">
    <name type="scientific">Verticillium dahliae</name>
    <name type="common">Verticillium wilt</name>
    <dbReference type="NCBI Taxonomy" id="27337"/>
    <lineage>
        <taxon>Eukaryota</taxon>
        <taxon>Fungi</taxon>
        <taxon>Dikarya</taxon>
        <taxon>Ascomycota</taxon>
        <taxon>Pezizomycotina</taxon>
        <taxon>Sordariomycetes</taxon>
        <taxon>Hypocreomycetidae</taxon>
        <taxon>Glomerellales</taxon>
        <taxon>Plectosphaerellaceae</taxon>
        <taxon>Verticillium</taxon>
    </lineage>
</organism>
<evidence type="ECO:0000256" key="8">
    <source>
        <dbReference type="SAM" id="Phobius"/>
    </source>
</evidence>
<dbReference type="PANTHER" id="PTHR48020:SF26">
    <property type="entry name" value="MYO-INOSITOL TRANSPORTER, PUTATIVE (AFU_ORTHOLOGUE AFUA_4G01560)-RELATED"/>
    <property type="match status" value="1"/>
</dbReference>
<feature type="region of interest" description="Disordered" evidence="7">
    <location>
        <begin position="110"/>
        <end position="165"/>
    </location>
</feature>
<dbReference type="InterPro" id="IPR005828">
    <property type="entry name" value="MFS_sugar_transport-like"/>
</dbReference>
<sequence>MAFPISLLAEQKHLCCFLHTQGTPTSQGSSPLHHFTPSFRLENDLRLENDENDLMYKSLENLLASSTGTTILAHGFLVSLGVVNVFVWCLACLLFSQALTPGLGRVSVMPPPRVDDEAPPTDLTNDHPRMGGTNTSRSSSNNEPITDEKVMHQGGPGGPDRRRRSSVAALLQNPLAGLTQDQVLADVDNFTQSKGLTEYQEVFRKGALVAQVNNQDGAFERIDALDEDEKNVLRRELTHRWSQPFMLYFLCTLCAGSAIVQGMDQSAVNGAQDFYFQELGLADMSAEIRGLVNGAPYLCSALIGCWTNPFLNHWFGRRGTIFISCGLSVITGFWQAAANNWYNLLIARFFLGFAVGAKSSTTPVYSAESTPKTIRGALTMMWQMWTAFGIALGTIVGVAFSGVTIFGEETQWRWIMASTSIPPLVVMVQVYLCPESPRWYMEKGRYAKAFEATCRLRYTKVQAARDMYYAYKLLEIESAEREGRNWKEFFTVRRNRRAAQSSWFVMFMQQFVGVNVIVYYSMEMFQNADFTRDEALLVTMGTGLVNWLFAIPAIYTIDTFGRRNLLLVTFPLMSFFMFFTGFSFLITEQAARLACVTTGIYLFMAVYSPGAGPVPFTYSAEAFPLHIRDIGMCSATAVTWGFNFIISFSWLPMVEAYGDTGAFCWYGTWNLIGWVFAYFFLPETKNLTLEELDNVFNVTNREHAGYYLKKLPWYIKKHLLFQDVEPMPPLYAFDQSSPHDKKHDLAAAEASHNEGVVR</sequence>
<dbReference type="EMBL" id="RSDZ01000102">
    <property type="protein sequence ID" value="RXG43615.1"/>
    <property type="molecule type" value="Genomic_DNA"/>
</dbReference>
<comment type="similarity">
    <text evidence="2">Belongs to the major facilitator superfamily. Sugar transporter (TC 2.A.1.1) family.</text>
</comment>
<evidence type="ECO:0000256" key="3">
    <source>
        <dbReference type="ARBA" id="ARBA00022448"/>
    </source>
</evidence>